<dbReference type="EMBL" id="BPLQ01003666">
    <property type="protein sequence ID" value="GIY02364.1"/>
    <property type="molecule type" value="Genomic_DNA"/>
</dbReference>
<dbReference type="Proteomes" id="UP001054837">
    <property type="component" value="Unassembled WGS sequence"/>
</dbReference>
<sequence length="103" mass="11530">MLKYHPSTFCASTLPNHCSVVAFPCECLNQLFLHFLAAAFGLPFGETEEKGRNKKKRKSWELLLEQHPKERGKKFLLRGSVNSGIAVIKEAVLCSGCPLGLRR</sequence>
<keyword evidence="2" id="KW-1185">Reference proteome</keyword>
<protein>
    <submittedName>
        <fullName evidence="1">Uncharacterized protein</fullName>
    </submittedName>
</protein>
<gene>
    <name evidence="1" type="ORF">CDAR_113191</name>
</gene>
<reference evidence="1 2" key="1">
    <citation type="submission" date="2021-06" db="EMBL/GenBank/DDBJ databases">
        <title>Caerostris darwini draft genome.</title>
        <authorList>
            <person name="Kono N."/>
            <person name="Arakawa K."/>
        </authorList>
    </citation>
    <scope>NUCLEOTIDE SEQUENCE [LARGE SCALE GENOMIC DNA]</scope>
</reference>
<proteinExistence type="predicted"/>
<organism evidence="1 2">
    <name type="scientific">Caerostris darwini</name>
    <dbReference type="NCBI Taxonomy" id="1538125"/>
    <lineage>
        <taxon>Eukaryota</taxon>
        <taxon>Metazoa</taxon>
        <taxon>Ecdysozoa</taxon>
        <taxon>Arthropoda</taxon>
        <taxon>Chelicerata</taxon>
        <taxon>Arachnida</taxon>
        <taxon>Araneae</taxon>
        <taxon>Araneomorphae</taxon>
        <taxon>Entelegynae</taxon>
        <taxon>Araneoidea</taxon>
        <taxon>Araneidae</taxon>
        <taxon>Caerostris</taxon>
    </lineage>
</organism>
<evidence type="ECO:0000313" key="1">
    <source>
        <dbReference type="EMBL" id="GIY02364.1"/>
    </source>
</evidence>
<comment type="caution">
    <text evidence="1">The sequence shown here is derived from an EMBL/GenBank/DDBJ whole genome shotgun (WGS) entry which is preliminary data.</text>
</comment>
<dbReference type="AlphaFoldDB" id="A0AAV4Q1Q2"/>
<name>A0AAV4Q1Q2_9ARAC</name>
<accession>A0AAV4Q1Q2</accession>
<evidence type="ECO:0000313" key="2">
    <source>
        <dbReference type="Proteomes" id="UP001054837"/>
    </source>
</evidence>